<dbReference type="SUPFAM" id="SSF46785">
    <property type="entry name" value="Winged helix' DNA-binding domain"/>
    <property type="match status" value="1"/>
</dbReference>
<evidence type="ECO:0000259" key="4">
    <source>
        <dbReference type="PROSITE" id="PS50987"/>
    </source>
</evidence>
<name>A0A4V2Z3C9_9ACTN</name>
<dbReference type="OrthoDB" id="3628603at2"/>
<dbReference type="Proteomes" id="UP000294739">
    <property type="component" value="Unassembled WGS sequence"/>
</dbReference>
<accession>A0A4V2Z3C9</accession>
<dbReference type="InterPro" id="IPR051081">
    <property type="entry name" value="HTH_MetalResp_TranReg"/>
</dbReference>
<dbReference type="InParanoid" id="A0A4V2Z3C9"/>
<dbReference type="InterPro" id="IPR001845">
    <property type="entry name" value="HTH_ArsR_DNA-bd_dom"/>
</dbReference>
<protein>
    <submittedName>
        <fullName evidence="5">ArsR family transcriptional regulator</fullName>
    </submittedName>
</protein>
<dbReference type="Gene3D" id="1.10.10.10">
    <property type="entry name" value="Winged helix-like DNA-binding domain superfamily/Winged helix DNA-binding domain"/>
    <property type="match status" value="1"/>
</dbReference>
<gene>
    <name evidence="5" type="ORF">E1269_07755</name>
</gene>
<dbReference type="PROSITE" id="PS50987">
    <property type="entry name" value="HTH_ARSR_2"/>
    <property type="match status" value="1"/>
</dbReference>
<dbReference type="SMART" id="SM00418">
    <property type="entry name" value="HTH_ARSR"/>
    <property type="match status" value="1"/>
</dbReference>
<sequence length="367" mass="40435">MRRARQGRSATHDPFDGLARVHNSVCYDLLISFRVLYSPRTYPSLRGWAAAAKESLSAQVAQAGRFYFQGHDTSMGIGALWLVPELPDDAGPEQLIEGIRASDPRVLAMHMLDSPGDTPADRLELFRRALDSDRPNAVTTAVRGLPTVRKQRARRILEDPARARHELAEVLTRYNESVFAQQIDQLTQPLTEAVKRAEDTLDVLPTSKAVEHLSGGFTISTDWPLRRLTLAPSVFLHPFASVRMDESTGEALVVYGIESTMAQRFDAAPVDASLVYALKVMSVPARLQILRLLSRGPLTGPELVRLVGLSQPTVHHHVAALRAAELVRQERVRNGTLLSLRDEGVEHTLEALAAVFRSPGPDSGKGR</sequence>
<evidence type="ECO:0000256" key="2">
    <source>
        <dbReference type="ARBA" id="ARBA00023125"/>
    </source>
</evidence>
<evidence type="ECO:0000256" key="1">
    <source>
        <dbReference type="ARBA" id="ARBA00023015"/>
    </source>
</evidence>
<dbReference type="PRINTS" id="PR00778">
    <property type="entry name" value="HTHARSR"/>
</dbReference>
<dbReference type="InterPro" id="IPR011991">
    <property type="entry name" value="ArsR-like_HTH"/>
</dbReference>
<evidence type="ECO:0000313" key="6">
    <source>
        <dbReference type="Proteomes" id="UP000294739"/>
    </source>
</evidence>
<dbReference type="PANTHER" id="PTHR33154:SF33">
    <property type="entry name" value="TRANSCRIPTIONAL REPRESSOR SDPR"/>
    <property type="match status" value="1"/>
</dbReference>
<keyword evidence="1" id="KW-0805">Transcription regulation</keyword>
<organism evidence="5 6">
    <name type="scientific">Jiangella asiatica</name>
    <dbReference type="NCBI Taxonomy" id="2530372"/>
    <lineage>
        <taxon>Bacteria</taxon>
        <taxon>Bacillati</taxon>
        <taxon>Actinomycetota</taxon>
        <taxon>Actinomycetes</taxon>
        <taxon>Jiangellales</taxon>
        <taxon>Jiangellaceae</taxon>
        <taxon>Jiangella</taxon>
    </lineage>
</organism>
<keyword evidence="6" id="KW-1185">Reference proteome</keyword>
<dbReference type="InterPro" id="IPR036390">
    <property type="entry name" value="WH_DNA-bd_sf"/>
</dbReference>
<comment type="caution">
    <text evidence="5">The sequence shown here is derived from an EMBL/GenBank/DDBJ whole genome shotgun (WGS) entry which is preliminary data.</text>
</comment>
<keyword evidence="2" id="KW-0238">DNA-binding</keyword>
<proteinExistence type="predicted"/>
<dbReference type="AlphaFoldDB" id="A0A4V2Z3C9"/>
<dbReference type="Pfam" id="PF01022">
    <property type="entry name" value="HTH_5"/>
    <property type="match status" value="1"/>
</dbReference>
<reference evidence="5 6" key="1">
    <citation type="submission" date="2019-03" db="EMBL/GenBank/DDBJ databases">
        <title>Draft genome sequences of novel Actinobacteria.</title>
        <authorList>
            <person name="Sahin N."/>
            <person name="Ay H."/>
            <person name="Saygin H."/>
        </authorList>
    </citation>
    <scope>NUCLEOTIDE SEQUENCE [LARGE SCALE GENOMIC DNA]</scope>
    <source>
        <strain evidence="5 6">5K138</strain>
    </source>
</reference>
<keyword evidence="3" id="KW-0804">Transcription</keyword>
<dbReference type="GO" id="GO:0003677">
    <property type="term" value="F:DNA binding"/>
    <property type="evidence" value="ECO:0007669"/>
    <property type="project" value="UniProtKB-KW"/>
</dbReference>
<dbReference type="EMBL" id="SMKZ01000008">
    <property type="protein sequence ID" value="TDE12178.1"/>
    <property type="molecule type" value="Genomic_DNA"/>
</dbReference>
<feature type="domain" description="HTH arsR-type" evidence="4">
    <location>
        <begin position="266"/>
        <end position="360"/>
    </location>
</feature>
<dbReference type="CDD" id="cd00090">
    <property type="entry name" value="HTH_ARSR"/>
    <property type="match status" value="1"/>
</dbReference>
<dbReference type="PANTHER" id="PTHR33154">
    <property type="entry name" value="TRANSCRIPTIONAL REGULATOR, ARSR FAMILY"/>
    <property type="match status" value="1"/>
</dbReference>
<dbReference type="RefSeq" id="WP_131893077.1">
    <property type="nucleotide sequence ID" value="NZ_SMKZ01000008.1"/>
</dbReference>
<evidence type="ECO:0000256" key="3">
    <source>
        <dbReference type="ARBA" id="ARBA00023163"/>
    </source>
</evidence>
<dbReference type="GO" id="GO:0003700">
    <property type="term" value="F:DNA-binding transcription factor activity"/>
    <property type="evidence" value="ECO:0007669"/>
    <property type="project" value="InterPro"/>
</dbReference>
<evidence type="ECO:0000313" key="5">
    <source>
        <dbReference type="EMBL" id="TDE12178.1"/>
    </source>
</evidence>
<dbReference type="InterPro" id="IPR036388">
    <property type="entry name" value="WH-like_DNA-bd_sf"/>
</dbReference>